<keyword evidence="7" id="KW-0547">Nucleotide-binding</keyword>
<evidence type="ECO:0000256" key="4">
    <source>
        <dbReference type="ARBA" id="ARBA00022553"/>
    </source>
</evidence>
<evidence type="ECO:0000256" key="1">
    <source>
        <dbReference type="ARBA" id="ARBA00000085"/>
    </source>
</evidence>
<keyword evidence="11" id="KW-0902">Two-component regulatory system</keyword>
<evidence type="ECO:0000256" key="6">
    <source>
        <dbReference type="ARBA" id="ARBA00022692"/>
    </source>
</evidence>
<evidence type="ECO:0000256" key="10">
    <source>
        <dbReference type="ARBA" id="ARBA00022989"/>
    </source>
</evidence>
<dbReference type="InterPro" id="IPR036097">
    <property type="entry name" value="HisK_dim/P_sf"/>
</dbReference>
<name>A0ABN4M2F5_9BACT</name>
<evidence type="ECO:0000256" key="2">
    <source>
        <dbReference type="ARBA" id="ARBA00004141"/>
    </source>
</evidence>
<dbReference type="EMBL" id="CP014206">
    <property type="protein sequence ID" value="AMK12499.1"/>
    <property type="molecule type" value="Genomic_DNA"/>
</dbReference>
<dbReference type="Pfam" id="PF08269">
    <property type="entry name" value="dCache_2"/>
    <property type="match status" value="1"/>
</dbReference>
<evidence type="ECO:0000313" key="17">
    <source>
        <dbReference type="EMBL" id="AMK12499.1"/>
    </source>
</evidence>
<dbReference type="Pfam" id="PF00512">
    <property type="entry name" value="HisKA"/>
    <property type="match status" value="1"/>
</dbReference>
<dbReference type="InterPro" id="IPR003661">
    <property type="entry name" value="HisK_dim/P_dom"/>
</dbReference>
<dbReference type="InterPro" id="IPR003594">
    <property type="entry name" value="HATPase_dom"/>
</dbReference>
<keyword evidence="4" id="KW-0597">Phosphoprotein</keyword>
<dbReference type="InterPro" id="IPR001610">
    <property type="entry name" value="PAC"/>
</dbReference>
<protein>
    <recommendedName>
        <fullName evidence="3">histidine kinase</fullName>
        <ecNumber evidence="3">2.7.13.3</ecNumber>
    </recommendedName>
</protein>
<dbReference type="InterPro" id="IPR004010">
    <property type="entry name" value="Double_Cache_2"/>
</dbReference>
<organism evidence="17 18">
    <name type="scientific">Pseudodesulfovibrio indicus</name>
    <dbReference type="NCBI Taxonomy" id="1716143"/>
    <lineage>
        <taxon>Bacteria</taxon>
        <taxon>Pseudomonadati</taxon>
        <taxon>Thermodesulfobacteriota</taxon>
        <taxon>Desulfovibrionia</taxon>
        <taxon>Desulfovibrionales</taxon>
        <taxon>Desulfovibrionaceae</taxon>
    </lineage>
</organism>
<keyword evidence="10 13" id="KW-1133">Transmembrane helix</keyword>
<dbReference type="SMART" id="SM00086">
    <property type="entry name" value="PAC"/>
    <property type="match status" value="2"/>
</dbReference>
<dbReference type="Pfam" id="PF08447">
    <property type="entry name" value="PAS_3"/>
    <property type="match status" value="1"/>
</dbReference>
<dbReference type="EC" id="2.7.13.3" evidence="3"/>
<feature type="domain" description="Histidine kinase" evidence="14">
    <location>
        <begin position="865"/>
        <end position="1094"/>
    </location>
</feature>
<evidence type="ECO:0000259" key="14">
    <source>
        <dbReference type="PROSITE" id="PS50109"/>
    </source>
</evidence>
<reference evidence="17 18" key="1">
    <citation type="journal article" date="2016" name="Front. Microbiol.">
        <title>Genome Sequence of the Piezophilic, Mesophilic Sulfate-Reducing Bacterium Desulfovibrio indicus J2T.</title>
        <authorList>
            <person name="Cao J."/>
            <person name="Maignien L."/>
            <person name="Shao Z."/>
            <person name="Alain K."/>
            <person name="Jebbar M."/>
        </authorList>
    </citation>
    <scope>NUCLEOTIDE SEQUENCE [LARGE SCALE GENOMIC DNA]</scope>
    <source>
        <strain evidence="17 18">J2</strain>
    </source>
</reference>
<feature type="domain" description="PAC" evidence="16">
    <location>
        <begin position="475"/>
        <end position="527"/>
    </location>
</feature>
<dbReference type="SUPFAM" id="SSF47384">
    <property type="entry name" value="Homodimeric domain of signal transducing histidine kinase"/>
    <property type="match status" value="1"/>
</dbReference>
<dbReference type="PROSITE" id="PS50113">
    <property type="entry name" value="PAC"/>
    <property type="match status" value="1"/>
</dbReference>
<dbReference type="SUPFAM" id="SSF55781">
    <property type="entry name" value="GAF domain-like"/>
    <property type="match status" value="1"/>
</dbReference>
<evidence type="ECO:0000256" key="7">
    <source>
        <dbReference type="ARBA" id="ARBA00022741"/>
    </source>
</evidence>
<proteinExistence type="predicted"/>
<keyword evidence="8" id="KW-0418">Kinase</keyword>
<dbReference type="Gene3D" id="1.10.287.130">
    <property type="match status" value="1"/>
</dbReference>
<feature type="domain" description="PAS" evidence="15">
    <location>
        <begin position="396"/>
        <end position="472"/>
    </location>
</feature>
<dbReference type="InterPro" id="IPR000700">
    <property type="entry name" value="PAS-assoc_C"/>
</dbReference>
<dbReference type="SMART" id="SM00388">
    <property type="entry name" value="HisKA"/>
    <property type="match status" value="1"/>
</dbReference>
<dbReference type="InterPro" id="IPR035965">
    <property type="entry name" value="PAS-like_dom_sf"/>
</dbReference>
<dbReference type="PROSITE" id="PS50109">
    <property type="entry name" value="HIS_KIN"/>
    <property type="match status" value="1"/>
</dbReference>
<dbReference type="Proteomes" id="UP000055611">
    <property type="component" value="Chromosome"/>
</dbReference>
<comment type="subcellular location">
    <subcellularLocation>
        <location evidence="2">Membrane</location>
        <topology evidence="2">Multi-pass membrane protein</topology>
    </subcellularLocation>
</comment>
<dbReference type="Gene3D" id="3.30.450.20">
    <property type="entry name" value="PAS domain"/>
    <property type="match status" value="3"/>
</dbReference>
<dbReference type="SMART" id="SM00091">
    <property type="entry name" value="PAS"/>
    <property type="match status" value="2"/>
</dbReference>
<sequence length="1094" mass="122276">MVAVSWISILVIGGFWVYSMYRDFRFEADRLRQDHYAEQRNLVKAEVEDAVGLVAELRYSASQALLRELESRVRDVRALVEVLKHDLVQEPDEAVIRLATVRLMAAQDGSEARLYALHGASIYLISPFPRWIDKGDALAQIESALASTRTGRSKLSLKVPEGAAGCTLLLTVNEFDSFGLRVVAGASLEMAEESVKEKVLDRLSEIRYAKNGSLFGGTYAGESLLGPVRGRDMWNVIDVNGVKIVQELVAAAKSGGGFVSYVMPPLDGQRNAEKVSYVMPIPDWDWYVGTGAFVNDIENVINLKRKQLEQNIEDRVLLILAGMAALSLLALYLSHRLSRKLDNNVAAFIRVWTQATSGKDEIDIKSLYYSEFRQLAEAANYMVAELRAVQDALSGSLERFSSLVSNIPGIVFHCDNENGTWERKYVGGSVLEMTGHDPQMFIDGGSAAFKSIIHPEDREWVGRIYEDDLNSRSTYTADYRIIRKDGEIRWLSERGRVLRDDAGRHARIDGVIFDVSDRKLAEEEYYNHIHFLETLERIDRAMHMGGNTQEMLRNIMEAIRHAFGADRAWLLHPCDVEEETFTVRLELSDRMFANADGEGSEVSMDHCAREVFGGVLDSPVPLAYDPSTGREIPDYVRERYGIQSQLMFALRPRVGKPWILGLHHCREARVWTGEEIRLFTEAGRRLSDGLSTALVLDRLTESEEQFRTFSEQTMLGLLVLQENRIIFVNQATADIVETSVEELMALPPNGFERFLHPDDRDFVVDQGRRKQAGDPDVVPSYSWRVVTATGRVKWLHLHSKSTRVNGRTADLISLVDISALKRAEEDLESLVAQRTSDLARKAEELKRANAELTRLDDLKSFFLTTVSHAMRTPLTSVLGYSVLIRRELERALEGRNGGSLERAVDNLDVMETEGKRLHHLVDQFMELADMEAQGDLRTPDAHPVGEAIRKAVESAREECRTNVELTLEMDDSGTLPEINVSPAHLERVVGYLLENACNYTREGSIVVRVTSPNGAGIDLAVADTGKGIPDEELEAIFKPFHQVETGDTLVDEIKGAGLGLALCRMVVEKLGGRVWAESAKGRGAVFHISLPGAG</sequence>
<feature type="transmembrane region" description="Helical" evidence="13">
    <location>
        <begin position="6"/>
        <end position="24"/>
    </location>
</feature>
<keyword evidence="18" id="KW-1185">Reference proteome</keyword>
<dbReference type="CDD" id="cd00082">
    <property type="entry name" value="HisKA"/>
    <property type="match status" value="1"/>
</dbReference>
<dbReference type="InterPro" id="IPR029016">
    <property type="entry name" value="GAF-like_dom_sf"/>
</dbReference>
<evidence type="ECO:0000256" key="9">
    <source>
        <dbReference type="ARBA" id="ARBA00022840"/>
    </source>
</evidence>
<evidence type="ECO:0000256" key="13">
    <source>
        <dbReference type="SAM" id="Phobius"/>
    </source>
</evidence>
<dbReference type="SMART" id="SM00387">
    <property type="entry name" value="HATPase_c"/>
    <property type="match status" value="1"/>
</dbReference>
<evidence type="ECO:0000313" key="18">
    <source>
        <dbReference type="Proteomes" id="UP000055611"/>
    </source>
</evidence>
<evidence type="ECO:0000259" key="15">
    <source>
        <dbReference type="PROSITE" id="PS50112"/>
    </source>
</evidence>
<dbReference type="InterPro" id="IPR004358">
    <property type="entry name" value="Sig_transdc_His_kin-like_C"/>
</dbReference>
<keyword evidence="5" id="KW-0808">Transferase</keyword>
<dbReference type="InterPro" id="IPR050351">
    <property type="entry name" value="BphY/WalK/GraS-like"/>
</dbReference>
<dbReference type="NCBIfam" id="TIGR00229">
    <property type="entry name" value="sensory_box"/>
    <property type="match status" value="2"/>
</dbReference>
<dbReference type="Gene3D" id="3.30.450.40">
    <property type="match status" value="1"/>
</dbReference>
<keyword evidence="12 13" id="KW-0472">Membrane</keyword>
<dbReference type="PANTHER" id="PTHR42878">
    <property type="entry name" value="TWO-COMPONENT HISTIDINE KINASE"/>
    <property type="match status" value="1"/>
</dbReference>
<dbReference type="SUPFAM" id="SSF55785">
    <property type="entry name" value="PYP-like sensor domain (PAS domain)"/>
    <property type="match status" value="2"/>
</dbReference>
<dbReference type="PANTHER" id="PTHR42878:SF7">
    <property type="entry name" value="SENSOR HISTIDINE KINASE GLRK"/>
    <property type="match status" value="1"/>
</dbReference>
<dbReference type="CDD" id="cd00130">
    <property type="entry name" value="PAS"/>
    <property type="match status" value="2"/>
</dbReference>
<keyword evidence="6 13" id="KW-0812">Transmembrane</keyword>
<dbReference type="SUPFAM" id="SSF55874">
    <property type="entry name" value="ATPase domain of HSP90 chaperone/DNA topoisomerase II/histidine kinase"/>
    <property type="match status" value="1"/>
</dbReference>
<keyword evidence="9" id="KW-0067">ATP-binding</keyword>
<evidence type="ECO:0000259" key="16">
    <source>
        <dbReference type="PROSITE" id="PS50113"/>
    </source>
</evidence>
<dbReference type="InterPro" id="IPR036890">
    <property type="entry name" value="HATPase_C_sf"/>
</dbReference>
<dbReference type="Gene3D" id="3.30.565.10">
    <property type="entry name" value="Histidine kinase-like ATPase, C-terminal domain"/>
    <property type="match status" value="1"/>
</dbReference>
<evidence type="ECO:0000256" key="3">
    <source>
        <dbReference type="ARBA" id="ARBA00012438"/>
    </source>
</evidence>
<dbReference type="InterPro" id="IPR013655">
    <property type="entry name" value="PAS_fold_3"/>
</dbReference>
<dbReference type="InterPro" id="IPR000014">
    <property type="entry name" value="PAS"/>
</dbReference>
<accession>A0ABN4M2F5</accession>
<dbReference type="InterPro" id="IPR005467">
    <property type="entry name" value="His_kinase_dom"/>
</dbReference>
<comment type="catalytic activity">
    <reaction evidence="1">
        <text>ATP + protein L-histidine = ADP + protein N-phospho-L-histidine.</text>
        <dbReference type="EC" id="2.7.13.3"/>
    </reaction>
</comment>
<dbReference type="PROSITE" id="PS50112">
    <property type="entry name" value="PAS"/>
    <property type="match status" value="1"/>
</dbReference>
<gene>
    <name evidence="17" type="ORF">AWY79_16030</name>
</gene>
<evidence type="ECO:0000256" key="12">
    <source>
        <dbReference type="ARBA" id="ARBA00023136"/>
    </source>
</evidence>
<evidence type="ECO:0000256" key="8">
    <source>
        <dbReference type="ARBA" id="ARBA00022777"/>
    </source>
</evidence>
<dbReference type="PRINTS" id="PR00344">
    <property type="entry name" value="BCTRLSENSOR"/>
</dbReference>
<dbReference type="Pfam" id="PF02518">
    <property type="entry name" value="HATPase_c"/>
    <property type="match status" value="1"/>
</dbReference>
<evidence type="ECO:0000256" key="11">
    <source>
        <dbReference type="ARBA" id="ARBA00023012"/>
    </source>
</evidence>
<evidence type="ECO:0000256" key="5">
    <source>
        <dbReference type="ARBA" id="ARBA00022679"/>
    </source>
</evidence>